<dbReference type="PANTHER" id="PTHR42743:SF10">
    <property type="entry name" value="D-ALANINE AMINOTRANSFERASE"/>
    <property type="match status" value="1"/>
</dbReference>
<dbReference type="InterPro" id="IPR043132">
    <property type="entry name" value="BCAT-like_C"/>
</dbReference>
<dbReference type="Pfam" id="PF01063">
    <property type="entry name" value="Aminotran_4"/>
    <property type="match status" value="1"/>
</dbReference>
<accession>A0A7H9BIU2</accession>
<keyword evidence="4" id="KW-0808">Transferase</keyword>
<dbReference type="InterPro" id="IPR036038">
    <property type="entry name" value="Aminotransferase-like"/>
</dbReference>
<dbReference type="PANTHER" id="PTHR42743">
    <property type="entry name" value="AMINO-ACID AMINOTRANSFERASE"/>
    <property type="match status" value="1"/>
</dbReference>
<dbReference type="SUPFAM" id="SSF56752">
    <property type="entry name" value="D-aminoacid aminotransferase-like PLP-dependent enzymes"/>
    <property type="match status" value="1"/>
</dbReference>
<evidence type="ECO:0000256" key="1">
    <source>
        <dbReference type="ARBA" id="ARBA00001933"/>
    </source>
</evidence>
<keyword evidence="5" id="KW-1185">Reference proteome</keyword>
<dbReference type="InterPro" id="IPR043131">
    <property type="entry name" value="BCAT-like_N"/>
</dbReference>
<protein>
    <submittedName>
        <fullName evidence="4">D-amino acid aminotransferase</fullName>
    </submittedName>
</protein>
<evidence type="ECO:0000313" key="5">
    <source>
        <dbReference type="Proteomes" id="UP000509597"/>
    </source>
</evidence>
<dbReference type="Gene3D" id="3.20.10.10">
    <property type="entry name" value="D-amino Acid Aminotransferase, subunit A, domain 2"/>
    <property type="match status" value="1"/>
</dbReference>
<dbReference type="FunFam" id="3.20.10.10:FF:000002">
    <property type="entry name" value="D-alanine aminotransferase"/>
    <property type="match status" value="1"/>
</dbReference>
<comment type="similarity">
    <text evidence="2">Belongs to the class-IV pyridoxal-phosphate-dependent aminotransferase family.</text>
</comment>
<dbReference type="GO" id="GO:0008652">
    <property type="term" value="P:amino acid biosynthetic process"/>
    <property type="evidence" value="ECO:0007669"/>
    <property type="project" value="UniProtKB-ARBA"/>
</dbReference>
<dbReference type="InterPro" id="IPR050571">
    <property type="entry name" value="Class-IV_PLP-Dep_Aminotrnsfr"/>
</dbReference>
<evidence type="ECO:0000256" key="2">
    <source>
        <dbReference type="ARBA" id="ARBA00009320"/>
    </source>
</evidence>
<dbReference type="Gene3D" id="3.30.470.10">
    <property type="match status" value="1"/>
</dbReference>
<dbReference type="RefSeq" id="WP_179355085.1">
    <property type="nucleotide sequence ID" value="NZ_CP058627.1"/>
</dbReference>
<keyword evidence="4" id="KW-0032">Aminotransferase</keyword>
<dbReference type="GO" id="GO:0005829">
    <property type="term" value="C:cytosol"/>
    <property type="evidence" value="ECO:0007669"/>
    <property type="project" value="TreeGrafter"/>
</dbReference>
<reference evidence="4 5" key="1">
    <citation type="submission" date="2020-07" db="EMBL/GenBank/DDBJ databases">
        <title>Complete genome sequence of Chitinibacter sp. 2T18.</title>
        <authorList>
            <person name="Bae J.-W."/>
            <person name="Choi J.-W."/>
        </authorList>
    </citation>
    <scope>NUCLEOTIDE SEQUENCE [LARGE SCALE GENOMIC DNA]</scope>
    <source>
        <strain evidence="4 5">2T18</strain>
    </source>
</reference>
<evidence type="ECO:0000256" key="3">
    <source>
        <dbReference type="ARBA" id="ARBA00022898"/>
    </source>
</evidence>
<dbReference type="GO" id="GO:0008483">
    <property type="term" value="F:transaminase activity"/>
    <property type="evidence" value="ECO:0007669"/>
    <property type="project" value="UniProtKB-KW"/>
</dbReference>
<proteinExistence type="inferred from homology"/>
<dbReference type="EMBL" id="CP058627">
    <property type="protein sequence ID" value="QLG88573.1"/>
    <property type="molecule type" value="Genomic_DNA"/>
</dbReference>
<dbReference type="InterPro" id="IPR001544">
    <property type="entry name" value="Aminotrans_IV"/>
</dbReference>
<dbReference type="KEGG" id="chiz:HQ393_10140"/>
<evidence type="ECO:0000313" key="4">
    <source>
        <dbReference type="EMBL" id="QLG88573.1"/>
    </source>
</evidence>
<name>A0A7H9BIU2_9NEIS</name>
<dbReference type="AlphaFoldDB" id="A0A7H9BIU2"/>
<dbReference type="GO" id="GO:0046394">
    <property type="term" value="P:carboxylic acid biosynthetic process"/>
    <property type="evidence" value="ECO:0007669"/>
    <property type="project" value="UniProtKB-ARBA"/>
</dbReference>
<dbReference type="CDD" id="cd01558">
    <property type="entry name" value="D-AAT_like"/>
    <property type="match status" value="1"/>
</dbReference>
<organism evidence="4 5">
    <name type="scientific">Chitinibacter bivalviorum</name>
    <dbReference type="NCBI Taxonomy" id="2739434"/>
    <lineage>
        <taxon>Bacteria</taxon>
        <taxon>Pseudomonadati</taxon>
        <taxon>Pseudomonadota</taxon>
        <taxon>Betaproteobacteria</taxon>
        <taxon>Neisseriales</taxon>
        <taxon>Chitinibacteraceae</taxon>
        <taxon>Chitinibacter</taxon>
    </lineage>
</organism>
<dbReference type="Proteomes" id="UP000509597">
    <property type="component" value="Chromosome"/>
</dbReference>
<gene>
    <name evidence="4" type="ORF">HQ393_10140</name>
</gene>
<sequence>MPIPQLIAYLNGQFAPLNELNISVMDRGFLFGDGVYEMIPVYSRRPFRLDEHLARLTNSLAAIQLCNPYTQAQWRALVLDLVAKQSFADQSVYVQVTRGVAYPRNHAFPAGETVPTVFALADPLELPPARAYELGVAAVTTRDLRWQRCDIKAISLLANVLAKQQAVEAGAAETIMLRDGLMIEGAASNIFIVQQGVIYAPQTGEHMLAGITYELVIELAQSHGLPLVLGEVSEAMLRNADEVWLTSSSKEILPIVQLDGRVVGKGVPGPIYQAMISFYQNYKATVMRRGEE</sequence>
<keyword evidence="3" id="KW-0663">Pyridoxal phosphate</keyword>
<comment type="cofactor">
    <cofactor evidence="1">
        <name>pyridoxal 5'-phosphate</name>
        <dbReference type="ChEBI" id="CHEBI:597326"/>
    </cofactor>
</comment>